<dbReference type="InterPro" id="IPR001138">
    <property type="entry name" value="Zn2Cys6_DnaBD"/>
</dbReference>
<dbReference type="GO" id="GO:0000981">
    <property type="term" value="F:DNA-binding transcription factor activity, RNA polymerase II-specific"/>
    <property type="evidence" value="ECO:0007669"/>
    <property type="project" value="InterPro"/>
</dbReference>
<dbReference type="GO" id="GO:0006351">
    <property type="term" value="P:DNA-templated transcription"/>
    <property type="evidence" value="ECO:0007669"/>
    <property type="project" value="InterPro"/>
</dbReference>
<comment type="caution">
    <text evidence="5">The sequence shown here is derived from an EMBL/GenBank/DDBJ whole genome shotgun (WGS) entry which is preliminary data.</text>
</comment>
<keyword evidence="1" id="KW-0479">Metal-binding</keyword>
<dbReference type="Gene3D" id="4.10.240.10">
    <property type="entry name" value="Zn(2)-C6 fungal-type DNA-binding domain"/>
    <property type="match status" value="1"/>
</dbReference>
<organism evidence="5 6">
    <name type="scientific">Clonostachys chloroleuca</name>
    <dbReference type="NCBI Taxonomy" id="1926264"/>
    <lineage>
        <taxon>Eukaryota</taxon>
        <taxon>Fungi</taxon>
        <taxon>Dikarya</taxon>
        <taxon>Ascomycota</taxon>
        <taxon>Pezizomycotina</taxon>
        <taxon>Sordariomycetes</taxon>
        <taxon>Hypocreomycetidae</taxon>
        <taxon>Hypocreales</taxon>
        <taxon>Bionectriaceae</taxon>
        <taxon>Clonostachys</taxon>
    </lineage>
</organism>
<feature type="compositionally biased region" description="Polar residues" evidence="3">
    <location>
        <begin position="86"/>
        <end position="109"/>
    </location>
</feature>
<dbReference type="CDD" id="cd00067">
    <property type="entry name" value="GAL4"/>
    <property type="match status" value="1"/>
</dbReference>
<protein>
    <recommendedName>
        <fullName evidence="4">Zn(2)-C6 fungal-type domain-containing protein</fullName>
    </recommendedName>
</protein>
<evidence type="ECO:0000256" key="1">
    <source>
        <dbReference type="ARBA" id="ARBA00022723"/>
    </source>
</evidence>
<dbReference type="Pfam" id="PF04082">
    <property type="entry name" value="Fungal_trans"/>
    <property type="match status" value="1"/>
</dbReference>
<dbReference type="SUPFAM" id="SSF57701">
    <property type="entry name" value="Zn2/Cys6 DNA-binding domain"/>
    <property type="match status" value="1"/>
</dbReference>
<evidence type="ECO:0000256" key="2">
    <source>
        <dbReference type="ARBA" id="ARBA00023242"/>
    </source>
</evidence>
<dbReference type="EMBL" id="CABFNP030000418">
    <property type="protein sequence ID" value="CAI6013907.1"/>
    <property type="molecule type" value="Genomic_DNA"/>
</dbReference>
<gene>
    <name evidence="5" type="ORF">CCHLO57077_00017336</name>
</gene>
<dbReference type="InterPro" id="IPR007219">
    <property type="entry name" value="XnlR_reg_dom"/>
</dbReference>
<feature type="domain" description="Zn(2)-C6 fungal-type" evidence="4">
    <location>
        <begin position="12"/>
        <end position="44"/>
    </location>
</feature>
<evidence type="ECO:0000256" key="3">
    <source>
        <dbReference type="SAM" id="MobiDB-lite"/>
    </source>
</evidence>
<sequence>MPPQRRHRSTVACQKCRGRKVRCSVTVTGIPCIRCAQDGIECTIKDDHHTFSLSSVGSSNDCSTTALSGAYGHDPGTIRLPRNTHSHVTNSSRGLSLTRQSNATMSSQLDAEHQRNMDEEQSGAEISHAVRGERGADSEMPFYTGERPGVTAVIDVCSQPQSPMPRHVLLRSAPRVSMSEVDRDYLQAQGVFSLPCEASRRELLQAYFHNLHPILPILDVGILNRLHNPEGISTPELLIFWSLASVAVNQYGPLTDHVPQYVQSSMWQLEGFHFRKELRDRFYELAKCTFNVGGVTDKERLLQSALLLGFWHLDRDSHSQPWHWTGIAVSLCQIIGLHRNPDSVKINPSVTQYRRRMWRRLWGACIFRDRWLSLTLGRPMRIHLKDCDMPFPTVEDVMGDVADIPTSLRDLYLPPDLAQLSECGMAIQKFSKALESIISLGYQQNGLAPTLQQCEDLEGELLRSDICGLASCQGSRVGAFYLYHAQLHYQATLITFYRPFLVMTPSDLPPAAEGPWRDSMRNRLEAAAASTNTIVDSIVREGLISYAGPMTPPLLVPAMHVHLLNCKSENPLTQTLGYSKLELCMAVMRELQKTYTSASIFCGIFNEVLAQLSRDYTPSLSSGWASQSRQAGSIPTQEVATEPGPPDQEQIPFDNELLERLLNESLANNMWESMSMLDHSFDLPNEGW</sequence>
<feature type="compositionally biased region" description="Polar residues" evidence="3">
    <location>
        <begin position="623"/>
        <end position="639"/>
    </location>
</feature>
<dbReference type="PROSITE" id="PS50048">
    <property type="entry name" value="ZN2_CY6_FUNGAL_2"/>
    <property type="match status" value="1"/>
</dbReference>
<dbReference type="InterPro" id="IPR036864">
    <property type="entry name" value="Zn2-C6_fun-type_DNA-bd_sf"/>
</dbReference>
<dbReference type="CDD" id="cd12148">
    <property type="entry name" value="fungal_TF_MHR"/>
    <property type="match status" value="1"/>
</dbReference>
<dbReference type="PANTHER" id="PTHR47425">
    <property type="entry name" value="FARB-RELATED"/>
    <property type="match status" value="1"/>
</dbReference>
<evidence type="ECO:0000259" key="4">
    <source>
        <dbReference type="PROSITE" id="PS50048"/>
    </source>
</evidence>
<evidence type="ECO:0000313" key="6">
    <source>
        <dbReference type="Proteomes" id="UP001160390"/>
    </source>
</evidence>
<dbReference type="GO" id="GO:0008270">
    <property type="term" value="F:zinc ion binding"/>
    <property type="evidence" value="ECO:0007669"/>
    <property type="project" value="InterPro"/>
</dbReference>
<dbReference type="Pfam" id="PF00172">
    <property type="entry name" value="Zn_clus"/>
    <property type="match status" value="1"/>
</dbReference>
<feature type="region of interest" description="Disordered" evidence="3">
    <location>
        <begin position="623"/>
        <end position="651"/>
    </location>
</feature>
<evidence type="ECO:0000313" key="5">
    <source>
        <dbReference type="EMBL" id="CAI6013907.1"/>
    </source>
</evidence>
<proteinExistence type="predicted"/>
<dbReference type="Proteomes" id="UP001160390">
    <property type="component" value="Unassembled WGS sequence"/>
</dbReference>
<dbReference type="AlphaFoldDB" id="A0AA35PVG3"/>
<dbReference type="SMART" id="SM00906">
    <property type="entry name" value="Fungal_trans"/>
    <property type="match status" value="1"/>
</dbReference>
<dbReference type="GO" id="GO:0003677">
    <property type="term" value="F:DNA binding"/>
    <property type="evidence" value="ECO:0007669"/>
    <property type="project" value="InterPro"/>
</dbReference>
<dbReference type="PROSITE" id="PS00463">
    <property type="entry name" value="ZN2_CY6_FUNGAL_1"/>
    <property type="match status" value="1"/>
</dbReference>
<dbReference type="PANTHER" id="PTHR47425:SF3">
    <property type="entry name" value="ZN(II)2CYS6 TRANSCRIPTION FACTOR (EUROFUNG)"/>
    <property type="match status" value="1"/>
</dbReference>
<reference evidence="5" key="1">
    <citation type="submission" date="2023-01" db="EMBL/GenBank/DDBJ databases">
        <authorList>
            <person name="Piombo E."/>
        </authorList>
    </citation>
    <scope>NUCLEOTIDE SEQUENCE</scope>
</reference>
<keyword evidence="2" id="KW-0539">Nucleus</keyword>
<keyword evidence="6" id="KW-1185">Reference proteome</keyword>
<name>A0AA35PVG3_9HYPO</name>
<dbReference type="SMART" id="SM00066">
    <property type="entry name" value="GAL4"/>
    <property type="match status" value="1"/>
</dbReference>
<dbReference type="InterPro" id="IPR052761">
    <property type="entry name" value="Fungal_Detox/Toxin_TFs"/>
</dbReference>
<feature type="region of interest" description="Disordered" evidence="3">
    <location>
        <begin position="82"/>
        <end position="134"/>
    </location>
</feature>
<accession>A0AA35PVG3</accession>